<name>A0A8J6HAK2_TENMO</name>
<evidence type="ECO:0000313" key="1">
    <source>
        <dbReference type="EMBL" id="KAH0810761.1"/>
    </source>
</evidence>
<gene>
    <name evidence="1" type="ORF">GEV33_012030</name>
</gene>
<dbReference type="Proteomes" id="UP000719412">
    <property type="component" value="Unassembled WGS sequence"/>
</dbReference>
<organism evidence="1 2">
    <name type="scientific">Tenebrio molitor</name>
    <name type="common">Yellow mealworm beetle</name>
    <dbReference type="NCBI Taxonomy" id="7067"/>
    <lineage>
        <taxon>Eukaryota</taxon>
        <taxon>Metazoa</taxon>
        <taxon>Ecdysozoa</taxon>
        <taxon>Arthropoda</taxon>
        <taxon>Hexapoda</taxon>
        <taxon>Insecta</taxon>
        <taxon>Pterygota</taxon>
        <taxon>Neoptera</taxon>
        <taxon>Endopterygota</taxon>
        <taxon>Coleoptera</taxon>
        <taxon>Polyphaga</taxon>
        <taxon>Cucujiformia</taxon>
        <taxon>Tenebrionidae</taxon>
        <taxon>Tenebrio</taxon>
    </lineage>
</organism>
<accession>A0A8J6HAK2</accession>
<evidence type="ECO:0000313" key="2">
    <source>
        <dbReference type="Proteomes" id="UP000719412"/>
    </source>
</evidence>
<reference evidence="1" key="2">
    <citation type="submission" date="2021-08" db="EMBL/GenBank/DDBJ databases">
        <authorList>
            <person name="Eriksson T."/>
        </authorList>
    </citation>
    <scope>NUCLEOTIDE SEQUENCE</scope>
    <source>
        <strain evidence="1">Stoneville</strain>
        <tissue evidence="1">Whole head</tissue>
    </source>
</reference>
<reference evidence="1" key="1">
    <citation type="journal article" date="2020" name="J Insects Food Feed">
        <title>The yellow mealworm (Tenebrio molitor) genome: a resource for the emerging insects as food and feed industry.</title>
        <authorList>
            <person name="Eriksson T."/>
            <person name="Andere A."/>
            <person name="Kelstrup H."/>
            <person name="Emery V."/>
            <person name="Picard C."/>
        </authorList>
    </citation>
    <scope>NUCLEOTIDE SEQUENCE</scope>
    <source>
        <strain evidence="1">Stoneville</strain>
        <tissue evidence="1">Whole head</tissue>
    </source>
</reference>
<dbReference type="EMBL" id="JABDTM020027277">
    <property type="protein sequence ID" value="KAH0810761.1"/>
    <property type="molecule type" value="Genomic_DNA"/>
</dbReference>
<keyword evidence="2" id="KW-1185">Reference proteome</keyword>
<comment type="caution">
    <text evidence="1">The sequence shown here is derived from an EMBL/GenBank/DDBJ whole genome shotgun (WGS) entry which is preliminary data.</text>
</comment>
<sequence>MLVETYGQWQTGPTKLLMNRYLGSGSYKRARIRKNAKGAPDKKARLCEYVIIVAAHCRCLFLERVGTAVVGGGACEVSERGAATPDLNNNHNMHISTALFISRSKSHGELTATESDSRESSTVGDGLAEAADLLLSVIPKPPPKKDEIIPETLQKLNHKYSIPLIFPEPQRTPAKLSLSGGIWSIAPSRRGG</sequence>
<proteinExistence type="predicted"/>
<dbReference type="AlphaFoldDB" id="A0A8J6HAK2"/>
<protein>
    <submittedName>
        <fullName evidence="1">Uncharacterized protein</fullName>
    </submittedName>
</protein>